<feature type="transmembrane region" description="Helical" evidence="8">
    <location>
        <begin position="28"/>
        <end position="48"/>
    </location>
</feature>
<evidence type="ECO:0000313" key="11">
    <source>
        <dbReference type="Proteomes" id="UP000043699"/>
    </source>
</evidence>
<dbReference type="RefSeq" id="WP_052650588.1">
    <property type="nucleotide sequence ID" value="NZ_CCXS01000001.1"/>
</dbReference>
<dbReference type="PANTHER" id="PTHR34390:SF1">
    <property type="entry name" value="SUCCINATE TRANSPORTER SUBUNIT YJJB-RELATED"/>
    <property type="match status" value="1"/>
</dbReference>
<dbReference type="PANTHER" id="PTHR34390">
    <property type="entry name" value="UPF0442 PROTEIN YJJB-RELATED"/>
    <property type="match status" value="1"/>
</dbReference>
<keyword evidence="2" id="KW-1003">Cell membrane</keyword>
<comment type="subcellular location">
    <subcellularLocation>
        <location evidence="1">Cell membrane</location>
        <topology evidence="1">Multi-pass membrane protein</topology>
    </subcellularLocation>
</comment>
<feature type="transmembrane region" description="Helical" evidence="8">
    <location>
        <begin position="117"/>
        <end position="139"/>
    </location>
</feature>
<keyword evidence="5 8" id="KW-1133">Transmembrane helix</keyword>
<keyword evidence="3" id="KW-0997">Cell inner membrane</keyword>
<feature type="transmembrane region" description="Helical" evidence="8">
    <location>
        <begin position="78"/>
        <end position="97"/>
    </location>
</feature>
<evidence type="ECO:0000256" key="1">
    <source>
        <dbReference type="ARBA" id="ARBA00004651"/>
    </source>
</evidence>
<gene>
    <name evidence="10" type="ORF">BN1080_00751</name>
</gene>
<evidence type="ECO:0000256" key="8">
    <source>
        <dbReference type="SAM" id="Phobius"/>
    </source>
</evidence>
<keyword evidence="6 8" id="KW-0472">Membrane</keyword>
<reference evidence="10 11" key="1">
    <citation type="submission" date="2014-09" db="EMBL/GenBank/DDBJ databases">
        <authorList>
            <person name="Urmite Genomes Urmite Genomes"/>
        </authorList>
    </citation>
    <scope>NUCLEOTIDE SEQUENCE [LARGE SCALE GENOMIC DNA]</scope>
    <source>
        <strain evidence="10 11">ES2</strain>
    </source>
</reference>
<dbReference type="Pfam" id="PF12821">
    <property type="entry name" value="ThrE_2"/>
    <property type="match status" value="1"/>
</dbReference>
<dbReference type="AlphaFoldDB" id="A0A098EJ54"/>
<dbReference type="InterPro" id="IPR024528">
    <property type="entry name" value="ThrE_2"/>
</dbReference>
<dbReference type="Proteomes" id="UP000043699">
    <property type="component" value="Unassembled WGS sequence"/>
</dbReference>
<evidence type="ECO:0000256" key="3">
    <source>
        <dbReference type="ARBA" id="ARBA00022519"/>
    </source>
</evidence>
<evidence type="ECO:0000313" key="10">
    <source>
        <dbReference type="EMBL" id="CEG21832.1"/>
    </source>
</evidence>
<evidence type="ECO:0000259" key="9">
    <source>
        <dbReference type="Pfam" id="PF12821"/>
    </source>
</evidence>
<accession>A0A098EJ54</accession>
<comment type="similarity">
    <text evidence="7">Belongs to the ThrE exporter (TC 2.A.79) family.</text>
</comment>
<proteinExistence type="inferred from homology"/>
<sequence>MNWPLEAFLSFLAAGSFGVIFNTPRRTLFSCGLVGMTGWLIYRSYVLVLDDPTQASFAGAFGVALVAHLLAKKFKMPMIIFSVAGIIPLVPGSKAYNAMRNIVENNYLEAITYASEALMISGAVAMGLVFAEVLMQLFFKRQAKRIQRKIGMTQN</sequence>
<evidence type="ECO:0000256" key="5">
    <source>
        <dbReference type="ARBA" id="ARBA00022989"/>
    </source>
</evidence>
<protein>
    <recommendedName>
        <fullName evidence="9">Threonine/Serine exporter ThrE domain-containing protein</fullName>
    </recommendedName>
</protein>
<keyword evidence="11" id="KW-1185">Reference proteome</keyword>
<name>A0A098EJ54_9BACL</name>
<feature type="domain" description="Threonine/Serine exporter ThrE" evidence="9">
    <location>
        <begin position="7"/>
        <end position="133"/>
    </location>
</feature>
<dbReference type="STRING" id="1499687.BN1080_00751"/>
<keyword evidence="4 8" id="KW-0812">Transmembrane</keyword>
<evidence type="ECO:0000256" key="6">
    <source>
        <dbReference type="ARBA" id="ARBA00023136"/>
    </source>
</evidence>
<dbReference type="GO" id="GO:0015744">
    <property type="term" value="P:succinate transport"/>
    <property type="evidence" value="ECO:0007669"/>
    <property type="project" value="TreeGrafter"/>
</dbReference>
<organism evidence="10 11">
    <name type="scientific">Planococcus massiliensis</name>
    <dbReference type="NCBI Taxonomy" id="1499687"/>
    <lineage>
        <taxon>Bacteria</taxon>
        <taxon>Bacillati</taxon>
        <taxon>Bacillota</taxon>
        <taxon>Bacilli</taxon>
        <taxon>Bacillales</taxon>
        <taxon>Caryophanaceae</taxon>
        <taxon>Planococcus</taxon>
    </lineage>
</organism>
<dbReference type="EMBL" id="CCXS01000001">
    <property type="protein sequence ID" value="CEG21832.1"/>
    <property type="molecule type" value="Genomic_DNA"/>
</dbReference>
<feature type="transmembrane region" description="Helical" evidence="8">
    <location>
        <begin position="6"/>
        <end position="21"/>
    </location>
</feature>
<feature type="transmembrane region" description="Helical" evidence="8">
    <location>
        <begin position="54"/>
        <end position="71"/>
    </location>
</feature>
<dbReference type="InterPro" id="IPR050539">
    <property type="entry name" value="ThrE_Dicarb/AminoAcid_Exp"/>
</dbReference>
<evidence type="ECO:0000256" key="4">
    <source>
        <dbReference type="ARBA" id="ARBA00022692"/>
    </source>
</evidence>
<dbReference type="OrthoDB" id="9810047at2"/>
<dbReference type="GO" id="GO:0005886">
    <property type="term" value="C:plasma membrane"/>
    <property type="evidence" value="ECO:0007669"/>
    <property type="project" value="UniProtKB-SubCell"/>
</dbReference>
<evidence type="ECO:0000256" key="2">
    <source>
        <dbReference type="ARBA" id="ARBA00022475"/>
    </source>
</evidence>
<evidence type="ECO:0000256" key="7">
    <source>
        <dbReference type="ARBA" id="ARBA00034125"/>
    </source>
</evidence>